<dbReference type="InterPro" id="IPR059025">
    <property type="entry name" value="STB6_N"/>
</dbReference>
<feature type="domain" description="STB6-like N-terminal" evidence="3">
    <location>
        <begin position="301"/>
        <end position="442"/>
    </location>
</feature>
<proteinExistence type="predicted"/>
<feature type="region of interest" description="Disordered" evidence="1">
    <location>
        <begin position="127"/>
        <end position="158"/>
    </location>
</feature>
<evidence type="ECO:0000256" key="2">
    <source>
        <dbReference type="SAM" id="Phobius"/>
    </source>
</evidence>
<dbReference type="RefSeq" id="XP_041138086.1">
    <property type="nucleotide sequence ID" value="XM_041279872.1"/>
</dbReference>
<feature type="compositionally biased region" description="Basic and acidic residues" evidence="1">
    <location>
        <begin position="1"/>
        <end position="53"/>
    </location>
</feature>
<dbReference type="GO" id="GO:0070822">
    <property type="term" value="C:Sin3-type complex"/>
    <property type="evidence" value="ECO:0007669"/>
    <property type="project" value="TreeGrafter"/>
</dbReference>
<feature type="region of interest" description="Disordered" evidence="1">
    <location>
        <begin position="245"/>
        <end position="293"/>
    </location>
</feature>
<organism evidence="4 5">
    <name type="scientific">Dekkera bruxellensis</name>
    <name type="common">Brettanomyces custersii</name>
    <dbReference type="NCBI Taxonomy" id="5007"/>
    <lineage>
        <taxon>Eukaryota</taxon>
        <taxon>Fungi</taxon>
        <taxon>Dikarya</taxon>
        <taxon>Ascomycota</taxon>
        <taxon>Saccharomycotina</taxon>
        <taxon>Pichiomycetes</taxon>
        <taxon>Pichiales</taxon>
        <taxon>Pichiaceae</taxon>
        <taxon>Brettanomyces</taxon>
    </lineage>
</organism>
<reference evidence="4" key="2">
    <citation type="journal article" name="BMC Genomics">
        <title>New genome assemblies reveal patterns of domestication and adaptation across Brettanomyces (Dekkera) species.</title>
        <authorList>
            <person name="Roach M.J."/>
            <person name="Borneman A.R."/>
        </authorList>
    </citation>
    <scope>NUCLEOTIDE SEQUENCE</scope>
    <source>
        <strain evidence="4">UCD 2041</strain>
    </source>
</reference>
<dbReference type="PANTHER" id="PTHR31011:SF2">
    <property type="entry name" value="PROTEIN STB2-RELATED"/>
    <property type="match status" value="1"/>
</dbReference>
<accession>A0A871R4X8</accession>
<dbReference type="GeneID" id="64573243"/>
<gene>
    <name evidence="4" type="ORF">BRETT_001318</name>
</gene>
<feature type="compositionally biased region" description="Basic and acidic residues" evidence="1">
    <location>
        <begin position="251"/>
        <end position="271"/>
    </location>
</feature>
<feature type="region of interest" description="Disordered" evidence="1">
    <location>
        <begin position="793"/>
        <end position="833"/>
    </location>
</feature>
<feature type="transmembrane region" description="Helical" evidence="2">
    <location>
        <begin position="1080"/>
        <end position="1099"/>
    </location>
</feature>
<evidence type="ECO:0000259" key="3">
    <source>
        <dbReference type="Pfam" id="PF25995"/>
    </source>
</evidence>
<sequence>MSDPKQLAEKTIKTTGKKAEDIGEKDKDEKNEKYDENDKLEDGLHGGERENEGKLYGTSLHEKLQHRDKLHGKPTQFGDKLERGDKAFDGYELQGDNLDEVDDRLQHDLQYDNLGHDKLQYSDKLQNDKPQDELSRGDKSHSNKFHSDKQQNELHSDKQQNELQYGNKLQYGDKLQNEFQNELQYSNKLQYSDKLQHRNGPQYELHSDKMLYSGSPRNELHSDKMQNESHSDRLQNEIQNQSQYSNLDNQSHGDKFQNQSHSDKLQNEPHSDTLQNELQTDSHSDKLQTDSHSIKQPSSLQFVFPDMVAFDRVRRRCQHWLDGVAVQRIELQGFESYLVEQWVYERSARNSIVIYTGDPADRVCAYRVEVVCDEAAWPGPLRAYIGDLGGSRHTFPTLSDYGTVFVTNVSQLDASLTLVPIPGGDIKKIYKCYVQNHDLKHLGCGTRAATAIGSPGKPAEDKFRAAYHVPAGVAVRYAVRELVCVVQTFLYYYGVLPAAWCDGLCCRGTEAGLTRWWRLVADIPPCSGLLSRRPPGCTAPVRFLSVIGLTLFIRTLLALGGSSFMAPKDPLDVQGFRVSVLLFQRAQKLHRTRENEGYLDRETITRLFAWVQTVKTGQNFAKDLSKVKTLVKNTVLDLTSVRALQVLAGVPADAADSPSSPPGSDQAPPVADCQDYRQIRLLCAGPRLLYLFFAKGRPANLDRDCLAARYHRASLAVASLASASHRAASPGRGRHHDTSRATILKYAWNSDEMGYPGGSQVSGNLSNQSYSDQVNGGLSYGKPSSQLYSSQLYSSQSYSNQPNQPYPNQPNQPYSNQPYPNQPNQLNAPSHPNFSCTAARFNARLRRRTSVPFIAREAGVFATELQAADSPAPGGPPGTHAVPWCGYRAPPPASRKRALSFAAVDQALETAGTDCFDVSGPGFPGSLVTEEWLAAQYIALLHFFRLGIVRLSADLRGQTDGYRANVYRGIRLDTVLARYQNSRADCSKAAAKYRELRQKLRTSYKISARLKYEVHLLLQKTKEVETNLRSLDDFKIANLQSRIAKCRKCLHVQQFAAQCPRNEPPEAVLSWRALLRRPYLLLYVVFCYIWCLWTVYFGTDPRFHAQPQSDVFKTLFCRVYYGSEAKPAKRE</sequence>
<evidence type="ECO:0000313" key="4">
    <source>
        <dbReference type="EMBL" id="QOU21593.1"/>
    </source>
</evidence>
<evidence type="ECO:0000256" key="1">
    <source>
        <dbReference type="SAM" id="MobiDB-lite"/>
    </source>
</evidence>
<feature type="compositionally biased region" description="Low complexity" evidence="1">
    <location>
        <begin position="811"/>
        <end position="827"/>
    </location>
</feature>
<dbReference type="PANTHER" id="PTHR31011">
    <property type="entry name" value="PROTEIN STB2-RELATED"/>
    <property type="match status" value="1"/>
</dbReference>
<keyword evidence="2" id="KW-1133">Transmembrane helix</keyword>
<reference evidence="4" key="1">
    <citation type="submission" date="2020-10" db="EMBL/GenBank/DDBJ databases">
        <authorList>
            <person name="Palmer J.M."/>
        </authorList>
    </citation>
    <scope>NUCLEOTIDE SEQUENCE</scope>
    <source>
        <strain evidence="4">UCD 2041</strain>
    </source>
</reference>
<feature type="compositionally biased region" description="Basic and acidic residues" evidence="1">
    <location>
        <begin position="280"/>
        <end position="293"/>
    </location>
</feature>
<evidence type="ECO:0000313" key="5">
    <source>
        <dbReference type="Proteomes" id="UP000663131"/>
    </source>
</evidence>
<feature type="region of interest" description="Disordered" evidence="1">
    <location>
        <begin position="208"/>
        <end position="232"/>
    </location>
</feature>
<dbReference type="OrthoDB" id="19806at2759"/>
<dbReference type="AlphaFoldDB" id="A0A871R4X8"/>
<dbReference type="InterPro" id="IPR038919">
    <property type="entry name" value="STB2/STB2"/>
</dbReference>
<feature type="region of interest" description="Disordered" evidence="1">
    <location>
        <begin position="1"/>
        <end position="83"/>
    </location>
</feature>
<protein>
    <recommendedName>
        <fullName evidence="3">STB6-like N-terminal domain-containing protein</fullName>
    </recommendedName>
</protein>
<dbReference type="Pfam" id="PF25995">
    <property type="entry name" value="STB6_N"/>
    <property type="match status" value="1"/>
</dbReference>
<name>A0A871R4X8_DEKBR</name>
<feature type="compositionally biased region" description="Basic and acidic residues" evidence="1">
    <location>
        <begin position="218"/>
        <end position="232"/>
    </location>
</feature>
<dbReference type="EMBL" id="CP063136">
    <property type="protein sequence ID" value="QOU21593.1"/>
    <property type="molecule type" value="Genomic_DNA"/>
</dbReference>
<keyword evidence="2" id="KW-0472">Membrane</keyword>
<dbReference type="KEGG" id="bbrx:BRETT_001318"/>
<feature type="compositionally biased region" description="Low complexity" evidence="1">
    <location>
        <begin position="793"/>
        <end position="803"/>
    </location>
</feature>
<keyword evidence="2" id="KW-0812">Transmembrane</keyword>
<dbReference type="Proteomes" id="UP000663131">
    <property type="component" value="Chromosome 8"/>
</dbReference>